<dbReference type="Pfam" id="PF03466">
    <property type="entry name" value="LysR_substrate"/>
    <property type="match status" value="1"/>
</dbReference>
<keyword evidence="3" id="KW-0238">DNA-binding</keyword>
<protein>
    <submittedName>
        <fullName evidence="6">LysR family transcriptional regulator</fullName>
    </submittedName>
</protein>
<evidence type="ECO:0000259" key="5">
    <source>
        <dbReference type="PROSITE" id="PS50931"/>
    </source>
</evidence>
<dbReference type="RefSeq" id="WP_025801006.1">
    <property type="nucleotide sequence ID" value="NZ_CP009706.1"/>
</dbReference>
<dbReference type="GO" id="GO:0003700">
    <property type="term" value="F:DNA-binding transcription factor activity"/>
    <property type="evidence" value="ECO:0007669"/>
    <property type="project" value="InterPro"/>
</dbReference>
<dbReference type="PATRIC" id="fig|1453496.5.peg.1698"/>
<organism evidence="6 7">
    <name type="scientific">Hafnia alvei FB1</name>
    <dbReference type="NCBI Taxonomy" id="1453496"/>
    <lineage>
        <taxon>Bacteria</taxon>
        <taxon>Pseudomonadati</taxon>
        <taxon>Pseudomonadota</taxon>
        <taxon>Gammaproteobacteria</taxon>
        <taxon>Enterobacterales</taxon>
        <taxon>Hafniaceae</taxon>
        <taxon>Hafnia</taxon>
    </lineage>
</organism>
<dbReference type="InterPro" id="IPR005119">
    <property type="entry name" value="LysR_subst-bd"/>
</dbReference>
<dbReference type="PANTHER" id="PTHR30118:SF11">
    <property type="entry name" value="HTH-TYPE TRANSCRIPTIONAL REGULATOR YIDZ"/>
    <property type="match status" value="1"/>
</dbReference>
<dbReference type="Proteomes" id="UP000029986">
    <property type="component" value="Chromosome"/>
</dbReference>
<dbReference type="PANTHER" id="PTHR30118">
    <property type="entry name" value="HTH-TYPE TRANSCRIPTIONAL REGULATOR LEUO-RELATED"/>
    <property type="match status" value="1"/>
</dbReference>
<comment type="similarity">
    <text evidence="1">Belongs to the LysR transcriptional regulatory family.</text>
</comment>
<keyword evidence="7" id="KW-1185">Reference proteome</keyword>
<dbReference type="OrthoDB" id="6413555at2"/>
<gene>
    <name evidence="6" type="ORF">AT03_08500</name>
</gene>
<dbReference type="Pfam" id="PF00126">
    <property type="entry name" value="HTH_1"/>
    <property type="match status" value="1"/>
</dbReference>
<feature type="domain" description="HTH lysR-type" evidence="5">
    <location>
        <begin position="14"/>
        <end position="71"/>
    </location>
</feature>
<dbReference type="KEGG" id="hav:AT03_08500"/>
<keyword evidence="2" id="KW-0805">Transcription regulation</keyword>
<dbReference type="AlphaFoldDB" id="A0A097R134"/>
<dbReference type="eggNOG" id="COG0583">
    <property type="taxonomic scope" value="Bacteria"/>
</dbReference>
<accession>A0A097R134</accession>
<reference evidence="6 7" key="1">
    <citation type="journal article" date="2014" name="Gut Pathog.">
        <title>Gene clusters of Hafnia alvei strain FB1 important in survival and pathogenesis: a draft genome perspective.</title>
        <authorList>
            <person name="Tan J.Y."/>
            <person name="Yin W.F."/>
            <person name="Chan K.G."/>
        </authorList>
    </citation>
    <scope>NUCLEOTIDE SEQUENCE [LARGE SCALE GENOMIC DNA]</scope>
    <source>
        <strain evidence="6 7">FB1</strain>
    </source>
</reference>
<dbReference type="Gene3D" id="3.40.190.10">
    <property type="entry name" value="Periplasmic binding protein-like II"/>
    <property type="match status" value="2"/>
</dbReference>
<dbReference type="Gene3D" id="1.10.10.10">
    <property type="entry name" value="Winged helix-like DNA-binding domain superfamily/Winged helix DNA-binding domain"/>
    <property type="match status" value="1"/>
</dbReference>
<dbReference type="EMBL" id="CP009706">
    <property type="protein sequence ID" value="AIU72427.1"/>
    <property type="molecule type" value="Genomic_DNA"/>
</dbReference>
<proteinExistence type="inferred from homology"/>
<dbReference type="PROSITE" id="PS50931">
    <property type="entry name" value="HTH_LYSR"/>
    <property type="match status" value="1"/>
</dbReference>
<evidence type="ECO:0000313" key="6">
    <source>
        <dbReference type="EMBL" id="AIU72427.1"/>
    </source>
</evidence>
<dbReference type="InterPro" id="IPR036390">
    <property type="entry name" value="WH_DNA-bd_sf"/>
</dbReference>
<dbReference type="InterPro" id="IPR000847">
    <property type="entry name" value="LysR_HTH_N"/>
</dbReference>
<evidence type="ECO:0000256" key="3">
    <source>
        <dbReference type="ARBA" id="ARBA00023125"/>
    </source>
</evidence>
<keyword evidence="4" id="KW-0804">Transcription</keyword>
<sequence length="314" mass="35693">MFEHQDSLKSLRKFDLNLLTVFEAVYFYKSVSKAADILGMTSPAVSQSIQRLRQYFPDPLFIRDGKGISATVFADSMHENIKGSLSGIIDIFADKGDSIRNLVIWSDPHLAQLLIPDVCSHLMSSAKIKCRIAHNLLPEDPIEVEHALLYHKADIIFDIVPIYNSAIESELIYSEEIVMVCGKNHPRMSGEVATDCIRDERYTTITKNRKKINEFRTKIDTLLGSKRTVSFASPSLITALAVIEKTNDVGFFPESMYEKFKDIYNLKRLDCEVDLGTYEIYMSYSKKAQQDKALLDLINKVKEVLITNNTVVHR</sequence>
<dbReference type="InterPro" id="IPR050389">
    <property type="entry name" value="LysR-type_TF"/>
</dbReference>
<name>A0A097R134_HAFAL</name>
<evidence type="ECO:0000256" key="1">
    <source>
        <dbReference type="ARBA" id="ARBA00009437"/>
    </source>
</evidence>
<dbReference type="GO" id="GO:0003677">
    <property type="term" value="F:DNA binding"/>
    <property type="evidence" value="ECO:0007669"/>
    <property type="project" value="UniProtKB-KW"/>
</dbReference>
<evidence type="ECO:0000256" key="2">
    <source>
        <dbReference type="ARBA" id="ARBA00023015"/>
    </source>
</evidence>
<dbReference type="SUPFAM" id="SSF46785">
    <property type="entry name" value="Winged helix' DNA-binding domain"/>
    <property type="match status" value="1"/>
</dbReference>
<dbReference type="HOGENOM" id="CLU_039613_39_5_6"/>
<dbReference type="SUPFAM" id="SSF53850">
    <property type="entry name" value="Periplasmic binding protein-like II"/>
    <property type="match status" value="1"/>
</dbReference>
<dbReference type="InterPro" id="IPR036388">
    <property type="entry name" value="WH-like_DNA-bd_sf"/>
</dbReference>
<evidence type="ECO:0000256" key="4">
    <source>
        <dbReference type="ARBA" id="ARBA00023163"/>
    </source>
</evidence>
<evidence type="ECO:0000313" key="7">
    <source>
        <dbReference type="Proteomes" id="UP000029986"/>
    </source>
</evidence>